<dbReference type="SUPFAM" id="SSF46565">
    <property type="entry name" value="Chaperone J-domain"/>
    <property type="match status" value="1"/>
</dbReference>
<evidence type="ECO:0000256" key="5">
    <source>
        <dbReference type="ARBA" id="ARBA00023186"/>
    </source>
</evidence>
<dbReference type="InterPro" id="IPR036410">
    <property type="entry name" value="HSP_DnaJ_Cys-rich_dom_sf"/>
</dbReference>
<evidence type="ECO:0000256" key="3">
    <source>
        <dbReference type="ARBA" id="ARBA00022771"/>
    </source>
</evidence>
<comment type="caution">
    <text evidence="12">The sequence shown here is derived from an EMBL/GenBank/DDBJ whole genome shotgun (WGS) entry which is preliminary data.</text>
</comment>
<feature type="binding site" evidence="8">
    <location>
        <position position="143"/>
    </location>
    <ligand>
        <name>Zn(2+)</name>
        <dbReference type="ChEBI" id="CHEBI:29105"/>
        <label>1</label>
    </ligand>
</feature>
<dbReference type="InterPro" id="IPR001623">
    <property type="entry name" value="DnaJ_domain"/>
</dbReference>
<comment type="similarity">
    <text evidence="6 8">Belongs to the DnaJ family.</text>
</comment>
<keyword evidence="4 8" id="KW-0862">Zinc</keyword>
<dbReference type="AlphaFoldDB" id="A0A1F5VPD5"/>
<comment type="domain">
    <text evidence="8">The J domain is necessary and sufficient to stimulate DnaK ATPase activity. Zinc center 1 plays an important role in the autonomous, DnaK-independent chaperone activity of DnaJ. Zinc center 2 is essential for interaction with DnaK and for DnaJ activity.</text>
</comment>
<gene>
    <name evidence="8" type="primary">dnaJ</name>
    <name evidence="12" type="ORF">A2Z53_01640</name>
</gene>
<feature type="repeat" description="CXXCXGXG motif" evidence="8">
    <location>
        <begin position="183"/>
        <end position="190"/>
    </location>
</feature>
<feature type="repeat" description="CXXCXGXG motif" evidence="8">
    <location>
        <begin position="140"/>
        <end position="147"/>
    </location>
</feature>
<dbReference type="InterPro" id="IPR036869">
    <property type="entry name" value="J_dom_sf"/>
</dbReference>
<sequence>MAKDYYEVLGIARNASQDDIKKAFRKLAHKYHPDKEGGDEKKFKELNEAYQILSDERKRAEYDRYGRVFGDASGGAAGFDFSNFSDVDFGEIFEDIFGFESKGARRVRRGMDIAIDVELSFEEAVFGAERKVLISKMGICEKCKGSGAESGSSLKTCDKCRGSGRVRESKQTFFGAFSSVRECAACKGRGSTPEKACSSCRGTGVLKQGEEIQIAIPAGIRDGEIIKMSGRGEAISSGITGDLYVKVHVLSHSVFKREGHELLMDLNIPVSEAILGSERIINTLDGKIKVKIPAGIDGGEVLRVRGKGVPYEDNHRGDLLIQVIVKTPKRLSKRAKELIEELKKEGI</sequence>
<evidence type="ECO:0000313" key="13">
    <source>
        <dbReference type="Proteomes" id="UP000177451"/>
    </source>
</evidence>
<dbReference type="GO" id="GO:0031072">
    <property type="term" value="F:heat shock protein binding"/>
    <property type="evidence" value="ECO:0007669"/>
    <property type="project" value="InterPro"/>
</dbReference>
<feature type="binding site" evidence="8">
    <location>
        <position position="197"/>
    </location>
    <ligand>
        <name>Zn(2+)</name>
        <dbReference type="ChEBI" id="CHEBI:29105"/>
        <label>1</label>
    </ligand>
</feature>
<comment type="function">
    <text evidence="8">Participates actively in the response to hyperosmotic and heat shock by preventing the aggregation of stress-denatured proteins and by disaggregating proteins, also in an autonomous, DnaK-independent fashion. Unfolded proteins bind initially to DnaJ; upon interaction with the DnaJ-bound protein, DnaK hydrolyzes its bound ATP, resulting in the formation of a stable complex. GrpE releases ADP from DnaK; ATP binding to DnaK triggers the release of the substrate protein, thus completing the reaction cycle. Several rounds of ATP-dependent interactions between DnaJ, DnaK and GrpE are required for fully efficient folding. Also involved, together with DnaK and GrpE, in the DNA replication of plasmids through activation of initiation proteins.</text>
</comment>
<protein>
    <recommendedName>
        <fullName evidence="7 8">Chaperone protein DnaJ</fullName>
    </recommendedName>
</protein>
<comment type="subcellular location">
    <subcellularLocation>
        <location evidence="8">Cytoplasm</location>
    </subcellularLocation>
</comment>
<dbReference type="CDD" id="cd10747">
    <property type="entry name" value="DnaJ_C"/>
    <property type="match status" value="1"/>
</dbReference>
<dbReference type="InterPro" id="IPR001305">
    <property type="entry name" value="HSP_DnaJ_Cys-rich_dom"/>
</dbReference>
<reference evidence="12 13" key="1">
    <citation type="journal article" date="2016" name="Nat. Commun.">
        <title>Thousands of microbial genomes shed light on interconnected biogeochemical processes in an aquifer system.</title>
        <authorList>
            <person name="Anantharaman K."/>
            <person name="Brown C.T."/>
            <person name="Hug L.A."/>
            <person name="Sharon I."/>
            <person name="Castelle C.J."/>
            <person name="Probst A.J."/>
            <person name="Thomas B.C."/>
            <person name="Singh A."/>
            <person name="Wilkins M.J."/>
            <person name="Karaoz U."/>
            <person name="Brodie E.L."/>
            <person name="Williams K.H."/>
            <person name="Hubbard S.S."/>
            <person name="Banfield J.F."/>
        </authorList>
    </citation>
    <scope>NUCLEOTIDE SEQUENCE [LARGE SCALE GENOMIC DNA]</scope>
</reference>
<keyword evidence="1 8" id="KW-0479">Metal-binding</keyword>
<dbReference type="Proteomes" id="UP000177451">
    <property type="component" value="Unassembled WGS sequence"/>
</dbReference>
<dbReference type="SUPFAM" id="SSF49493">
    <property type="entry name" value="HSP40/DnaJ peptide-binding domain"/>
    <property type="match status" value="2"/>
</dbReference>
<dbReference type="PROSITE" id="PS00636">
    <property type="entry name" value="DNAJ_1"/>
    <property type="match status" value="1"/>
</dbReference>
<keyword evidence="8" id="KW-0963">Cytoplasm</keyword>
<dbReference type="PRINTS" id="PR00625">
    <property type="entry name" value="JDOMAIN"/>
</dbReference>
<dbReference type="FunFam" id="2.10.230.10:FF:000002">
    <property type="entry name" value="Molecular chaperone DnaJ"/>
    <property type="match status" value="1"/>
</dbReference>
<dbReference type="FunFam" id="2.60.260.20:FF:000005">
    <property type="entry name" value="Chaperone protein dnaJ 1, mitochondrial"/>
    <property type="match status" value="1"/>
</dbReference>
<evidence type="ECO:0000256" key="1">
    <source>
        <dbReference type="ARBA" id="ARBA00022723"/>
    </source>
</evidence>
<dbReference type="GO" id="GO:0008270">
    <property type="term" value="F:zinc ion binding"/>
    <property type="evidence" value="ECO:0007669"/>
    <property type="project" value="UniProtKB-UniRule"/>
</dbReference>
<dbReference type="Pfam" id="PF01556">
    <property type="entry name" value="DnaJ_C"/>
    <property type="match status" value="1"/>
</dbReference>
<feature type="binding site" evidence="8">
    <location>
        <position position="157"/>
    </location>
    <ligand>
        <name>Zn(2+)</name>
        <dbReference type="ChEBI" id="CHEBI:29105"/>
        <label>2</label>
    </ligand>
</feature>
<dbReference type="PANTHER" id="PTHR43096:SF52">
    <property type="entry name" value="DNAJ HOMOLOG 1, MITOCHONDRIAL-RELATED"/>
    <property type="match status" value="1"/>
</dbReference>
<evidence type="ECO:0000256" key="7">
    <source>
        <dbReference type="ARBA" id="ARBA00067609"/>
    </source>
</evidence>
<keyword evidence="5 8" id="KW-0143">Chaperone</keyword>
<keyword evidence="3 8" id="KW-0863">Zinc-finger</keyword>
<dbReference type="CDD" id="cd10719">
    <property type="entry name" value="DnaJ_zf"/>
    <property type="match status" value="1"/>
</dbReference>
<dbReference type="InterPro" id="IPR002939">
    <property type="entry name" value="DnaJ_C"/>
</dbReference>
<dbReference type="GO" id="GO:0006260">
    <property type="term" value="P:DNA replication"/>
    <property type="evidence" value="ECO:0007669"/>
    <property type="project" value="UniProtKB-KW"/>
</dbReference>
<dbReference type="GO" id="GO:0051082">
    <property type="term" value="F:unfolded protein binding"/>
    <property type="evidence" value="ECO:0007669"/>
    <property type="project" value="UniProtKB-UniRule"/>
</dbReference>
<evidence type="ECO:0000313" key="12">
    <source>
        <dbReference type="EMBL" id="OGF65304.1"/>
    </source>
</evidence>
<dbReference type="Gene3D" id="1.10.287.110">
    <property type="entry name" value="DnaJ domain"/>
    <property type="match status" value="1"/>
</dbReference>
<dbReference type="InterPro" id="IPR008971">
    <property type="entry name" value="HSP40/DnaJ_pept-bd"/>
</dbReference>
<dbReference type="EMBL" id="MFHH01000012">
    <property type="protein sequence ID" value="OGF65304.1"/>
    <property type="molecule type" value="Genomic_DNA"/>
</dbReference>
<feature type="zinc finger region" description="CR-type" evidence="9">
    <location>
        <begin position="127"/>
        <end position="209"/>
    </location>
</feature>
<keyword evidence="2 8" id="KW-0677">Repeat</keyword>
<name>A0A1F5VPD5_9BACT</name>
<feature type="repeat" description="CXXCXGXG motif" evidence="8">
    <location>
        <begin position="197"/>
        <end position="204"/>
    </location>
</feature>
<feature type="binding site" evidence="8">
    <location>
        <position position="160"/>
    </location>
    <ligand>
        <name>Zn(2+)</name>
        <dbReference type="ChEBI" id="CHEBI:29105"/>
        <label>2</label>
    </ligand>
</feature>
<evidence type="ECO:0000256" key="8">
    <source>
        <dbReference type="HAMAP-Rule" id="MF_01152"/>
    </source>
</evidence>
<evidence type="ECO:0000256" key="2">
    <source>
        <dbReference type="ARBA" id="ARBA00022737"/>
    </source>
</evidence>
<evidence type="ECO:0000256" key="4">
    <source>
        <dbReference type="ARBA" id="ARBA00022833"/>
    </source>
</evidence>
<feature type="domain" description="CR-type" evidence="11">
    <location>
        <begin position="127"/>
        <end position="209"/>
    </location>
</feature>
<feature type="domain" description="J" evidence="10">
    <location>
        <begin position="4"/>
        <end position="66"/>
    </location>
</feature>
<evidence type="ECO:0000256" key="9">
    <source>
        <dbReference type="PROSITE-ProRule" id="PRU00546"/>
    </source>
</evidence>
<dbReference type="PANTHER" id="PTHR43096">
    <property type="entry name" value="DNAJ HOMOLOG 1, MITOCHONDRIAL-RELATED"/>
    <property type="match status" value="1"/>
</dbReference>
<organism evidence="12 13">
    <name type="scientific">Candidatus Giovannonibacteria bacterium RIFCSPHIGHO2_02_42_15</name>
    <dbReference type="NCBI Taxonomy" id="1798329"/>
    <lineage>
        <taxon>Bacteria</taxon>
        <taxon>Candidatus Giovannoniibacteriota</taxon>
    </lineage>
</organism>
<evidence type="ECO:0000259" key="10">
    <source>
        <dbReference type="PROSITE" id="PS50076"/>
    </source>
</evidence>
<dbReference type="PROSITE" id="PS50076">
    <property type="entry name" value="DNAJ_2"/>
    <property type="match status" value="1"/>
</dbReference>
<feature type="binding site" evidence="8">
    <location>
        <position position="200"/>
    </location>
    <ligand>
        <name>Zn(2+)</name>
        <dbReference type="ChEBI" id="CHEBI:29105"/>
        <label>1</label>
    </ligand>
</feature>
<keyword evidence="8" id="KW-0235">DNA replication</keyword>
<feature type="binding site" evidence="8">
    <location>
        <position position="183"/>
    </location>
    <ligand>
        <name>Zn(2+)</name>
        <dbReference type="ChEBI" id="CHEBI:29105"/>
        <label>2</label>
    </ligand>
</feature>
<feature type="binding site" evidence="8">
    <location>
        <position position="140"/>
    </location>
    <ligand>
        <name>Zn(2+)</name>
        <dbReference type="ChEBI" id="CHEBI:29105"/>
        <label>1</label>
    </ligand>
</feature>
<proteinExistence type="inferred from homology"/>
<dbReference type="SMART" id="SM00271">
    <property type="entry name" value="DnaJ"/>
    <property type="match status" value="1"/>
</dbReference>
<comment type="cofactor">
    <cofactor evidence="8">
        <name>Zn(2+)</name>
        <dbReference type="ChEBI" id="CHEBI:29105"/>
    </cofactor>
    <text evidence="8">Binds 2 Zn(2+) ions per monomer.</text>
</comment>
<dbReference type="GO" id="GO:0005737">
    <property type="term" value="C:cytoplasm"/>
    <property type="evidence" value="ECO:0007669"/>
    <property type="project" value="UniProtKB-SubCell"/>
</dbReference>
<dbReference type="Gene3D" id="2.10.230.10">
    <property type="entry name" value="Heat shock protein DnaJ, cysteine-rich domain"/>
    <property type="match status" value="1"/>
</dbReference>
<dbReference type="HAMAP" id="MF_01152">
    <property type="entry name" value="DnaJ"/>
    <property type="match status" value="1"/>
</dbReference>
<keyword evidence="8" id="KW-0346">Stress response</keyword>
<dbReference type="NCBIfam" id="TIGR02349">
    <property type="entry name" value="DnaJ_bact"/>
    <property type="match status" value="1"/>
</dbReference>
<dbReference type="PROSITE" id="PS51188">
    <property type="entry name" value="ZF_CR"/>
    <property type="match status" value="1"/>
</dbReference>
<dbReference type="GO" id="GO:0042026">
    <property type="term" value="P:protein refolding"/>
    <property type="evidence" value="ECO:0007669"/>
    <property type="project" value="TreeGrafter"/>
</dbReference>
<dbReference type="GO" id="GO:0005524">
    <property type="term" value="F:ATP binding"/>
    <property type="evidence" value="ECO:0007669"/>
    <property type="project" value="InterPro"/>
</dbReference>
<dbReference type="InterPro" id="IPR018253">
    <property type="entry name" value="DnaJ_domain_CS"/>
</dbReference>
<dbReference type="InterPro" id="IPR012724">
    <property type="entry name" value="DnaJ"/>
</dbReference>
<dbReference type="CDD" id="cd06257">
    <property type="entry name" value="DnaJ"/>
    <property type="match status" value="1"/>
</dbReference>
<feature type="binding site" evidence="8">
    <location>
        <position position="186"/>
    </location>
    <ligand>
        <name>Zn(2+)</name>
        <dbReference type="ChEBI" id="CHEBI:29105"/>
        <label>2</label>
    </ligand>
</feature>
<dbReference type="GO" id="GO:0009408">
    <property type="term" value="P:response to heat"/>
    <property type="evidence" value="ECO:0007669"/>
    <property type="project" value="InterPro"/>
</dbReference>
<dbReference type="Pfam" id="PF00684">
    <property type="entry name" value="DnaJ_CXXCXGXG"/>
    <property type="match status" value="1"/>
</dbReference>
<dbReference type="SUPFAM" id="SSF57938">
    <property type="entry name" value="DnaJ/Hsp40 cysteine-rich domain"/>
    <property type="match status" value="1"/>
</dbReference>
<dbReference type="NCBIfam" id="NF008035">
    <property type="entry name" value="PRK10767.1"/>
    <property type="match status" value="1"/>
</dbReference>
<evidence type="ECO:0000259" key="11">
    <source>
        <dbReference type="PROSITE" id="PS51188"/>
    </source>
</evidence>
<dbReference type="Pfam" id="PF00226">
    <property type="entry name" value="DnaJ"/>
    <property type="match status" value="1"/>
</dbReference>
<comment type="subunit">
    <text evidence="8">Homodimer.</text>
</comment>
<evidence type="ECO:0000256" key="6">
    <source>
        <dbReference type="ARBA" id="ARBA00061004"/>
    </source>
</evidence>
<accession>A0A1F5VPD5</accession>
<feature type="repeat" description="CXXCXGXG motif" evidence="8">
    <location>
        <begin position="157"/>
        <end position="164"/>
    </location>
</feature>
<dbReference type="Gene3D" id="2.60.260.20">
    <property type="entry name" value="Urease metallochaperone UreE, N-terminal domain"/>
    <property type="match status" value="2"/>
</dbReference>